<dbReference type="EMBL" id="LR798207">
    <property type="protein sequence ID" value="CAB5178577.1"/>
    <property type="molecule type" value="Genomic_DNA"/>
</dbReference>
<organism evidence="2">
    <name type="scientific">uncultured Caudovirales phage</name>
    <dbReference type="NCBI Taxonomy" id="2100421"/>
    <lineage>
        <taxon>Viruses</taxon>
        <taxon>Duplodnaviria</taxon>
        <taxon>Heunggongvirae</taxon>
        <taxon>Uroviricota</taxon>
        <taxon>Caudoviricetes</taxon>
        <taxon>Peduoviridae</taxon>
        <taxon>Maltschvirus</taxon>
        <taxon>Maltschvirus maltsch</taxon>
    </lineage>
</organism>
<accession>A0A6J7WCE6</accession>
<reference evidence="2" key="1">
    <citation type="submission" date="2020-05" db="EMBL/GenBank/DDBJ databases">
        <authorList>
            <person name="Chiriac C."/>
            <person name="Salcher M."/>
            <person name="Ghai R."/>
            <person name="Kavagutti S V."/>
        </authorList>
    </citation>
    <scope>NUCLEOTIDE SEQUENCE</scope>
</reference>
<feature type="region of interest" description="Disordered" evidence="1">
    <location>
        <begin position="82"/>
        <end position="102"/>
    </location>
</feature>
<evidence type="ECO:0000256" key="1">
    <source>
        <dbReference type="SAM" id="MobiDB-lite"/>
    </source>
</evidence>
<feature type="compositionally biased region" description="Basic residues" evidence="1">
    <location>
        <begin position="92"/>
        <end position="102"/>
    </location>
</feature>
<feature type="compositionally biased region" description="Basic and acidic residues" evidence="1">
    <location>
        <begin position="82"/>
        <end position="91"/>
    </location>
</feature>
<proteinExistence type="predicted"/>
<protein>
    <recommendedName>
        <fullName evidence="3">HNHc domain containing protein</fullName>
    </recommendedName>
</protein>
<sequence>MKTCCRCKETKPLSEFSLQKNLPDGFQRRCKSCDKAYRKENADRIKAYGAVYGKAYWENNKEKASAATKAWYCANKQRRSEKGKAWETGNKDRRRAIGARRRSAKLNATPSWASDYDTAAWYEVADVLSRSGVKYEVDHIVPLQGETVCGLHTEANLQVLPRHKNRAKKNVHWPDMP</sequence>
<gene>
    <name evidence="2" type="ORF">UFOVP158_14</name>
</gene>
<name>A0A6J7WCE6_9CAUD</name>
<evidence type="ECO:0008006" key="3">
    <source>
        <dbReference type="Google" id="ProtNLM"/>
    </source>
</evidence>
<evidence type="ECO:0000313" key="2">
    <source>
        <dbReference type="EMBL" id="CAB5178577.1"/>
    </source>
</evidence>